<dbReference type="AlphaFoldDB" id="A0AAV5IKP2"/>
<reference evidence="1 2" key="1">
    <citation type="journal article" date="2021" name="Commun. Biol.">
        <title>The genome of Shorea leprosula (Dipterocarpaceae) highlights the ecological relevance of drought in aseasonal tropical rainforests.</title>
        <authorList>
            <person name="Ng K.K.S."/>
            <person name="Kobayashi M.J."/>
            <person name="Fawcett J.A."/>
            <person name="Hatakeyama M."/>
            <person name="Paape T."/>
            <person name="Ng C.H."/>
            <person name="Ang C.C."/>
            <person name="Tnah L.H."/>
            <person name="Lee C.T."/>
            <person name="Nishiyama T."/>
            <person name="Sese J."/>
            <person name="O'Brien M.J."/>
            <person name="Copetti D."/>
            <person name="Mohd Noor M.I."/>
            <person name="Ong R.C."/>
            <person name="Putra M."/>
            <person name="Sireger I.Z."/>
            <person name="Indrioko S."/>
            <person name="Kosugi Y."/>
            <person name="Izuno A."/>
            <person name="Isagi Y."/>
            <person name="Lee S.L."/>
            <person name="Shimizu K.K."/>
        </authorList>
    </citation>
    <scope>NUCLEOTIDE SEQUENCE [LARGE SCALE GENOMIC DNA]</scope>
    <source>
        <strain evidence="1">214</strain>
    </source>
</reference>
<comment type="caution">
    <text evidence="1">The sequence shown here is derived from an EMBL/GenBank/DDBJ whole genome shotgun (WGS) entry which is preliminary data.</text>
</comment>
<organism evidence="1 2">
    <name type="scientific">Rubroshorea leprosula</name>
    <dbReference type="NCBI Taxonomy" id="152421"/>
    <lineage>
        <taxon>Eukaryota</taxon>
        <taxon>Viridiplantae</taxon>
        <taxon>Streptophyta</taxon>
        <taxon>Embryophyta</taxon>
        <taxon>Tracheophyta</taxon>
        <taxon>Spermatophyta</taxon>
        <taxon>Magnoliopsida</taxon>
        <taxon>eudicotyledons</taxon>
        <taxon>Gunneridae</taxon>
        <taxon>Pentapetalae</taxon>
        <taxon>rosids</taxon>
        <taxon>malvids</taxon>
        <taxon>Malvales</taxon>
        <taxon>Dipterocarpaceae</taxon>
        <taxon>Rubroshorea</taxon>
    </lineage>
</organism>
<evidence type="ECO:0000313" key="1">
    <source>
        <dbReference type="EMBL" id="GKU98488.1"/>
    </source>
</evidence>
<dbReference type="EMBL" id="BPVZ01000012">
    <property type="protein sequence ID" value="GKU98488.1"/>
    <property type="molecule type" value="Genomic_DNA"/>
</dbReference>
<gene>
    <name evidence="1" type="ORF">SLEP1_g11492</name>
</gene>
<name>A0AAV5IKP2_9ROSI</name>
<protein>
    <submittedName>
        <fullName evidence="1">Uncharacterized protein</fullName>
    </submittedName>
</protein>
<keyword evidence="2" id="KW-1185">Reference proteome</keyword>
<proteinExistence type="predicted"/>
<dbReference type="Proteomes" id="UP001054252">
    <property type="component" value="Unassembled WGS sequence"/>
</dbReference>
<accession>A0AAV5IKP2</accession>
<sequence length="34" mass="3575">MPKHLQTKGPTEQLITSPVIQLSCSGLSPLAPTT</sequence>
<evidence type="ECO:0000313" key="2">
    <source>
        <dbReference type="Proteomes" id="UP001054252"/>
    </source>
</evidence>